<evidence type="ECO:0000313" key="7">
    <source>
        <dbReference type="EMBL" id="MEB3101778.1"/>
    </source>
</evidence>
<evidence type="ECO:0000256" key="1">
    <source>
        <dbReference type="ARBA" id="ARBA00022741"/>
    </source>
</evidence>
<dbReference type="InterPro" id="IPR011629">
    <property type="entry name" value="CobW-like_C"/>
</dbReference>
<keyword evidence="8" id="KW-1185">Reference proteome</keyword>
<accession>A0ABU5ZHT6</accession>
<comment type="catalytic activity">
    <reaction evidence="5">
        <text>GTP + H2O = GDP + phosphate + H(+)</text>
        <dbReference type="Rhea" id="RHEA:19669"/>
        <dbReference type="ChEBI" id="CHEBI:15377"/>
        <dbReference type="ChEBI" id="CHEBI:15378"/>
        <dbReference type="ChEBI" id="CHEBI:37565"/>
        <dbReference type="ChEBI" id="CHEBI:43474"/>
        <dbReference type="ChEBI" id="CHEBI:58189"/>
    </reaction>
    <physiologicalReaction direction="left-to-right" evidence="5">
        <dbReference type="Rhea" id="RHEA:19670"/>
    </physiologicalReaction>
</comment>
<evidence type="ECO:0000256" key="5">
    <source>
        <dbReference type="ARBA" id="ARBA00049117"/>
    </source>
</evidence>
<dbReference type="Pfam" id="PF07683">
    <property type="entry name" value="CobW_C"/>
    <property type="match status" value="1"/>
</dbReference>
<dbReference type="InterPro" id="IPR003495">
    <property type="entry name" value="CobW/HypB/UreG_nucleotide-bd"/>
</dbReference>
<evidence type="ECO:0000256" key="4">
    <source>
        <dbReference type="ARBA" id="ARBA00034320"/>
    </source>
</evidence>
<evidence type="ECO:0000259" key="6">
    <source>
        <dbReference type="SMART" id="SM00833"/>
    </source>
</evidence>
<keyword evidence="1" id="KW-0547">Nucleotide-binding</keyword>
<name>A0ABU5ZHT6_9BACL</name>
<keyword evidence="3" id="KW-0143">Chaperone</keyword>
<dbReference type="SUPFAM" id="SSF52540">
    <property type="entry name" value="P-loop containing nucleoside triphosphate hydrolases"/>
    <property type="match status" value="1"/>
</dbReference>
<reference evidence="7" key="1">
    <citation type="submission" date="2023-12" db="EMBL/GenBank/DDBJ databases">
        <title>Fervidustalea candida gen. nov., sp. nov., a novel member of the family Paenibacillaceae isolated from a geothermal area.</title>
        <authorList>
            <person name="Li W.-J."/>
            <person name="Jiao J.-Y."/>
            <person name="Chen Y."/>
        </authorList>
    </citation>
    <scope>NUCLEOTIDE SEQUENCE</scope>
    <source>
        <strain evidence="7">SYSU GA230002</strain>
    </source>
</reference>
<dbReference type="PANTHER" id="PTHR13748">
    <property type="entry name" value="COBW-RELATED"/>
    <property type="match status" value="1"/>
</dbReference>
<sequence>MKRPVTIFTGFLGSGKSTLLARILEHPSMRHTAVLVNEFGKVGLDHHLLRRVDEHTVLLGGGCLCCTVRDDLVKALKDLLGLHERGEISQLDRVIIETSGLADPAPILFTILSDPVLQHHYFVDGVIATVDAVNGPMHLELHPESVKQFTVADKVIITKTDIAAPDQINRLHSLLAGLNPSVTVMEAVFGNIEPEALLKTGPTKLRKANLSAALPDPSSNGSSHSTEPRSISLTFDKPLDWTAFGLWLSMLLYAHGRDVLRVKGMVDVGEAGPVILNGVQHIIHPPDHLEQWPGEDRRSHIIFIMKSLEPLDILSSLKGFQHLVGAKASMLEMDVRI</sequence>
<dbReference type="EMBL" id="JAYJLD010000010">
    <property type="protein sequence ID" value="MEB3101778.1"/>
    <property type="molecule type" value="Genomic_DNA"/>
</dbReference>
<dbReference type="SUPFAM" id="SSF90002">
    <property type="entry name" value="Hypothetical protein YjiA, C-terminal domain"/>
    <property type="match status" value="1"/>
</dbReference>
<proteinExistence type="inferred from homology"/>
<gene>
    <name evidence="7" type="ORF">VF724_08890</name>
</gene>
<dbReference type="Gene3D" id="3.40.50.300">
    <property type="entry name" value="P-loop containing nucleotide triphosphate hydrolases"/>
    <property type="match status" value="1"/>
</dbReference>
<evidence type="ECO:0000256" key="3">
    <source>
        <dbReference type="ARBA" id="ARBA00023186"/>
    </source>
</evidence>
<evidence type="ECO:0000313" key="8">
    <source>
        <dbReference type="Proteomes" id="UP001310386"/>
    </source>
</evidence>
<organism evidence="7 8">
    <name type="scientific">Ferviditalea candida</name>
    <dbReference type="NCBI Taxonomy" id="3108399"/>
    <lineage>
        <taxon>Bacteria</taxon>
        <taxon>Bacillati</taxon>
        <taxon>Bacillota</taxon>
        <taxon>Bacilli</taxon>
        <taxon>Bacillales</taxon>
        <taxon>Paenibacillaceae</taxon>
        <taxon>Ferviditalea</taxon>
    </lineage>
</organism>
<dbReference type="InterPro" id="IPR051316">
    <property type="entry name" value="Zinc-reg_GTPase_activator"/>
</dbReference>
<dbReference type="InterPro" id="IPR027417">
    <property type="entry name" value="P-loop_NTPase"/>
</dbReference>
<dbReference type="Gene3D" id="3.30.1220.10">
    <property type="entry name" value="CobW-like, C-terminal domain"/>
    <property type="match status" value="1"/>
</dbReference>
<dbReference type="Pfam" id="PF02492">
    <property type="entry name" value="cobW"/>
    <property type="match status" value="1"/>
</dbReference>
<protein>
    <submittedName>
        <fullName evidence="7">GTP-binding protein</fullName>
    </submittedName>
</protein>
<comment type="caution">
    <text evidence="7">The sequence shown here is derived from an EMBL/GenBank/DDBJ whole genome shotgun (WGS) entry which is preliminary data.</text>
</comment>
<dbReference type="RefSeq" id="WP_371753896.1">
    <property type="nucleotide sequence ID" value="NZ_JAYJLD010000010.1"/>
</dbReference>
<dbReference type="SMART" id="SM00833">
    <property type="entry name" value="CobW_C"/>
    <property type="match status" value="1"/>
</dbReference>
<dbReference type="CDD" id="cd03112">
    <property type="entry name" value="CobW-like"/>
    <property type="match status" value="1"/>
</dbReference>
<dbReference type="PANTHER" id="PTHR13748:SF62">
    <property type="entry name" value="COBW DOMAIN-CONTAINING PROTEIN"/>
    <property type="match status" value="1"/>
</dbReference>
<comment type="similarity">
    <text evidence="4">Belongs to the SIMIBI class G3E GTPase family. ZNG1 subfamily.</text>
</comment>
<evidence type="ECO:0000256" key="2">
    <source>
        <dbReference type="ARBA" id="ARBA00022801"/>
    </source>
</evidence>
<keyword evidence="2" id="KW-0378">Hydrolase</keyword>
<feature type="domain" description="CobW C-terminal" evidence="6">
    <location>
        <begin position="228"/>
        <end position="321"/>
    </location>
</feature>
<dbReference type="Proteomes" id="UP001310386">
    <property type="component" value="Unassembled WGS sequence"/>
</dbReference>
<dbReference type="InterPro" id="IPR036627">
    <property type="entry name" value="CobW-likC_sf"/>
</dbReference>